<dbReference type="PANTHER" id="PTHR20338">
    <property type="entry name" value="NUCLEAR RESPIRATORY FACTOR 1"/>
    <property type="match status" value="1"/>
</dbReference>
<evidence type="ECO:0000256" key="7">
    <source>
        <dbReference type="SAM" id="MobiDB-lite"/>
    </source>
</evidence>
<gene>
    <name evidence="9" type="ORF">BOX15_Mlig004840g1</name>
</gene>
<evidence type="ECO:0000256" key="4">
    <source>
        <dbReference type="ARBA" id="ARBA00023125"/>
    </source>
</evidence>
<keyword evidence="10" id="KW-1185">Reference proteome</keyword>
<evidence type="ECO:0000256" key="1">
    <source>
        <dbReference type="ARBA" id="ARBA00004123"/>
    </source>
</evidence>
<feature type="region of interest" description="Disordered" evidence="7">
    <location>
        <begin position="1"/>
        <end position="27"/>
    </location>
</feature>
<protein>
    <recommendedName>
        <fullName evidence="8">Nuclear respiratory factor 1 NLS/DNA-binding dimerisation domain-containing protein</fullName>
    </recommendedName>
</protein>
<sequence length="551" mass="61875">EVGGAAKRRCRVAARRRQKNDSEAASGSFRDLARRASLLTCSDADDGATVRLCAVVMLERRPRRRGGDGGGGGSISEIYGDDNDDDAFQWRLRVAGSEPLRSHLRLLGPDIEALTRESLSTLSTDAAAVASASEAGPQPILQLPEPIVKGGRVQLEDMPINELRRFVPDLLKLVTGRTQLRWDDPAAMPLWWPDCLLPWRNVKQDWRTSDQRALIRHHADALREVVRHCYKFYGQSHLLELPIIESNQQRLVSESDFGPCLEAEEVLPESELHPVDVAAGEARNLSELVESRNLSELVESRNLSELVEFRNLSKLVEAPVFPVQLRSLGTQTGAVADPPPPPPPQPQQSAMWIRAPAKTLSISAPIASRCAKTCIVKLESRSTDPQPHQPTLPELQEQLSDQTAARASGPRSPDIVDHRRRVTDVSQLQDDPSRSPSNSDSSSQRAANVRLPVLVRRGRPARLDELDVNSIRRLLLHLVGLWNWGTEDVEPRRRRPRRIRWGCSDKRPAWWPLDVMPFLSIKDDRRDLCYTSALRQVVRACYRYYGQEHLI</sequence>
<dbReference type="GO" id="GO:0003677">
    <property type="term" value="F:DNA binding"/>
    <property type="evidence" value="ECO:0007669"/>
    <property type="project" value="UniProtKB-KW"/>
</dbReference>
<dbReference type="EMBL" id="NIVC01000302">
    <property type="protein sequence ID" value="PAA85861.1"/>
    <property type="molecule type" value="Genomic_DNA"/>
</dbReference>
<keyword evidence="3" id="KW-0805">Transcription regulation</keyword>
<dbReference type="GO" id="GO:0006357">
    <property type="term" value="P:regulation of transcription by RNA polymerase II"/>
    <property type="evidence" value="ECO:0007669"/>
    <property type="project" value="InterPro"/>
</dbReference>
<dbReference type="GO" id="GO:0003700">
    <property type="term" value="F:DNA-binding transcription factor activity"/>
    <property type="evidence" value="ECO:0007669"/>
    <property type="project" value="InterPro"/>
</dbReference>
<feature type="compositionally biased region" description="Basic residues" evidence="7">
    <location>
        <begin position="1"/>
        <end position="18"/>
    </location>
</feature>
<keyword evidence="5" id="KW-0804">Transcription</keyword>
<evidence type="ECO:0000256" key="6">
    <source>
        <dbReference type="ARBA" id="ARBA00023242"/>
    </source>
</evidence>
<keyword evidence="4" id="KW-0238">DNA-binding</keyword>
<dbReference type="Pfam" id="PF10491">
    <property type="entry name" value="Nrf1_DNA-bind"/>
    <property type="match status" value="2"/>
</dbReference>
<feature type="compositionally biased region" description="Pro residues" evidence="7">
    <location>
        <begin position="337"/>
        <end position="346"/>
    </location>
</feature>
<comment type="similarity">
    <text evidence="2">Belongs to the NRF1/Ewg family.</text>
</comment>
<dbReference type="Proteomes" id="UP000215902">
    <property type="component" value="Unassembled WGS sequence"/>
</dbReference>
<dbReference type="InterPro" id="IPR019525">
    <property type="entry name" value="Nrf1_NLS/DNA-bd_dimer"/>
</dbReference>
<comment type="caution">
    <text evidence="9">The sequence shown here is derived from an EMBL/GenBank/DDBJ whole genome shotgun (WGS) entry which is preliminary data.</text>
</comment>
<proteinExistence type="inferred from homology"/>
<organism evidence="9 10">
    <name type="scientific">Macrostomum lignano</name>
    <dbReference type="NCBI Taxonomy" id="282301"/>
    <lineage>
        <taxon>Eukaryota</taxon>
        <taxon>Metazoa</taxon>
        <taxon>Spiralia</taxon>
        <taxon>Lophotrochozoa</taxon>
        <taxon>Platyhelminthes</taxon>
        <taxon>Rhabditophora</taxon>
        <taxon>Macrostomorpha</taxon>
        <taxon>Macrostomida</taxon>
        <taxon>Macrostomidae</taxon>
        <taxon>Macrostomum</taxon>
    </lineage>
</organism>
<reference evidence="9 10" key="1">
    <citation type="submission" date="2017-06" db="EMBL/GenBank/DDBJ databases">
        <title>A platform for efficient transgenesis in Macrostomum lignano, a flatworm model organism for stem cell research.</title>
        <authorList>
            <person name="Berezikov E."/>
        </authorList>
    </citation>
    <scope>NUCLEOTIDE SEQUENCE [LARGE SCALE GENOMIC DNA]</scope>
    <source>
        <strain evidence="9">DV1</strain>
        <tissue evidence="9">Whole organism</tissue>
    </source>
</reference>
<evidence type="ECO:0000313" key="9">
    <source>
        <dbReference type="EMBL" id="PAA85861.1"/>
    </source>
</evidence>
<accession>A0A267GII3</accession>
<comment type="subcellular location">
    <subcellularLocation>
        <location evidence="1">Nucleus</location>
    </subcellularLocation>
</comment>
<evidence type="ECO:0000259" key="8">
    <source>
        <dbReference type="Pfam" id="PF10491"/>
    </source>
</evidence>
<dbReference type="InterPro" id="IPR039142">
    <property type="entry name" value="NRF1/Ewg"/>
</dbReference>
<evidence type="ECO:0000256" key="2">
    <source>
        <dbReference type="ARBA" id="ARBA00005713"/>
    </source>
</evidence>
<dbReference type="GO" id="GO:0005634">
    <property type="term" value="C:nucleus"/>
    <property type="evidence" value="ECO:0007669"/>
    <property type="project" value="UniProtKB-SubCell"/>
</dbReference>
<feature type="non-terminal residue" evidence="9">
    <location>
        <position position="1"/>
    </location>
</feature>
<dbReference type="STRING" id="282301.A0A267GII3"/>
<feature type="region of interest" description="Disordered" evidence="7">
    <location>
        <begin position="331"/>
        <end position="350"/>
    </location>
</feature>
<feature type="region of interest" description="Disordered" evidence="7">
    <location>
        <begin position="398"/>
        <end position="447"/>
    </location>
</feature>
<feature type="domain" description="Nuclear respiratory factor 1 NLS/DNA-binding dimerisation" evidence="8">
    <location>
        <begin position="500"/>
        <end position="550"/>
    </location>
</feature>
<feature type="compositionally biased region" description="Low complexity" evidence="7">
    <location>
        <begin position="434"/>
        <end position="447"/>
    </location>
</feature>
<dbReference type="AlphaFoldDB" id="A0A267GII3"/>
<feature type="domain" description="Nuclear respiratory factor 1 NLS/DNA-binding dimerisation" evidence="8">
    <location>
        <begin position="92"/>
        <end position="240"/>
    </location>
</feature>
<dbReference type="OrthoDB" id="10031051at2759"/>
<evidence type="ECO:0000256" key="5">
    <source>
        <dbReference type="ARBA" id="ARBA00023163"/>
    </source>
</evidence>
<name>A0A267GII3_9PLAT</name>
<evidence type="ECO:0000256" key="3">
    <source>
        <dbReference type="ARBA" id="ARBA00023015"/>
    </source>
</evidence>
<keyword evidence="6" id="KW-0539">Nucleus</keyword>
<evidence type="ECO:0000313" key="10">
    <source>
        <dbReference type="Proteomes" id="UP000215902"/>
    </source>
</evidence>